<sequence length="398" mass="43076">MQKKLRVGILFGGRSAEHEVSIQSAKNVLIALDKEKYEPVLIAIDKSGGWHLADPEALISAPDIKNSNAVEAPKNNGVVLAQGKTRGGQLVSVADSARVASHVDVVFPVLHGPFGEDGAVQGLFKLAGVPFVGAGILGSAVGMDKDVMKRLLRDAGVPIAKFLAFSRTEIPQIRFEDVKSELGLPLFVKPANLGSSVGINKVRNEEDFNHAVQDAFQYDNKILIEEYIEGREIECSVLGSDSPIASLPGEIVPNHDFYTYQAKYLDENGATLEVPAKISQKTITEIQKLSVRAFKVLCLEGMARIDFFLKPSGEVIFNEANTIPGFTKISMYPKLWGVRNETKNLIPAICAEISCSKRTILQPALGFSALAGARLPKLSRRGVLGAIKLRGTLPENGY</sequence>
<comment type="cofactor">
    <cofactor evidence="1">
        <name>Mn(2+)</name>
        <dbReference type="ChEBI" id="CHEBI:29035"/>
    </cofactor>
</comment>
<dbReference type="Gene3D" id="3.40.50.20">
    <property type="match status" value="1"/>
</dbReference>
<feature type="active site" evidence="20">
    <location>
        <position position="330"/>
    </location>
</feature>
<evidence type="ECO:0000313" key="26">
    <source>
        <dbReference type="Proteomes" id="UP000724148"/>
    </source>
</evidence>
<protein>
    <recommendedName>
        <fullName evidence="6 19">D-alanine--D-alanine ligase</fullName>
        <ecNumber evidence="6 19">6.3.2.4</ecNumber>
    </recommendedName>
    <alternativeName>
        <fullName evidence="19">D-Ala-D-Ala ligase</fullName>
    </alternativeName>
    <alternativeName>
        <fullName evidence="19">D-alanylalanine synthetase</fullName>
    </alternativeName>
</protein>
<dbReference type="PROSITE" id="PS50975">
    <property type="entry name" value="ATP_GRASP"/>
    <property type="match status" value="1"/>
</dbReference>
<feature type="binding site" evidence="21">
    <location>
        <begin position="187"/>
        <end position="189"/>
    </location>
    <ligand>
        <name>ATP</name>
        <dbReference type="ChEBI" id="CHEBI:30616"/>
    </ligand>
</feature>
<evidence type="ECO:0000256" key="2">
    <source>
        <dbReference type="ARBA" id="ARBA00003921"/>
    </source>
</evidence>
<dbReference type="Gene3D" id="3.30.1490.20">
    <property type="entry name" value="ATP-grasp fold, A domain"/>
    <property type="match status" value="1"/>
</dbReference>
<keyword evidence="10 21" id="KW-0547">Nucleotide-binding</keyword>
<accession>A0A931WNX7</accession>
<evidence type="ECO:0000256" key="10">
    <source>
        <dbReference type="ARBA" id="ARBA00022741"/>
    </source>
</evidence>
<evidence type="ECO:0000256" key="16">
    <source>
        <dbReference type="ARBA" id="ARBA00023316"/>
    </source>
</evidence>
<evidence type="ECO:0000256" key="13">
    <source>
        <dbReference type="ARBA" id="ARBA00022960"/>
    </source>
</evidence>
<dbReference type="PANTHER" id="PTHR23132:SF25">
    <property type="entry name" value="D-ALANINE--D-ALANINE LIGASE A"/>
    <property type="match status" value="1"/>
</dbReference>
<feature type="active site" evidence="20">
    <location>
        <position position="195"/>
    </location>
</feature>
<evidence type="ECO:0000256" key="22">
    <source>
        <dbReference type="PIRSR" id="PIRSR039102-3"/>
    </source>
</evidence>
<dbReference type="SUPFAM" id="SSF52440">
    <property type="entry name" value="PreATP-grasp domain"/>
    <property type="match status" value="1"/>
</dbReference>
<evidence type="ECO:0000256" key="15">
    <source>
        <dbReference type="ARBA" id="ARBA00023211"/>
    </source>
</evidence>
<evidence type="ECO:0000256" key="18">
    <source>
        <dbReference type="ARBA" id="ARBA00060592"/>
    </source>
</evidence>
<comment type="pathway">
    <text evidence="18">Glycan biosynthesis.</text>
</comment>
<feature type="binding site" evidence="22">
    <location>
        <position position="319"/>
    </location>
    <ligand>
        <name>Mg(2+)</name>
        <dbReference type="ChEBI" id="CHEBI:18420"/>
        <label>1</label>
    </ligand>
</feature>
<evidence type="ECO:0000256" key="12">
    <source>
        <dbReference type="ARBA" id="ARBA00022842"/>
    </source>
</evidence>
<dbReference type="NCBIfam" id="TIGR01205">
    <property type="entry name" value="D_ala_D_alaTIGR"/>
    <property type="match status" value="1"/>
</dbReference>
<keyword evidence="9 22" id="KW-0479">Metal-binding</keyword>
<evidence type="ECO:0000256" key="6">
    <source>
        <dbReference type="ARBA" id="ARBA00012216"/>
    </source>
</evidence>
<keyword evidence="13 19" id="KW-0133">Cell shape</keyword>
<evidence type="ECO:0000256" key="20">
    <source>
        <dbReference type="PIRSR" id="PIRSR039102-1"/>
    </source>
</evidence>
<keyword evidence="15 22" id="KW-0464">Manganese</keyword>
<evidence type="ECO:0000256" key="23">
    <source>
        <dbReference type="PROSITE-ProRule" id="PRU00409"/>
    </source>
</evidence>
<dbReference type="FunFam" id="3.30.1490.20:FF:000007">
    <property type="entry name" value="D-alanine--D-alanine ligase"/>
    <property type="match status" value="1"/>
</dbReference>
<evidence type="ECO:0000313" key="25">
    <source>
        <dbReference type="EMBL" id="MBI2097118.1"/>
    </source>
</evidence>
<feature type="domain" description="ATP-grasp" evidence="24">
    <location>
        <begin position="149"/>
        <end position="354"/>
    </location>
</feature>
<feature type="binding site" evidence="22">
    <location>
        <position position="319"/>
    </location>
    <ligand>
        <name>Mg(2+)</name>
        <dbReference type="ChEBI" id="CHEBI:18420"/>
        <label>2</label>
    </ligand>
</feature>
<evidence type="ECO:0000256" key="7">
    <source>
        <dbReference type="ARBA" id="ARBA00022490"/>
    </source>
</evidence>
<dbReference type="InterPro" id="IPR000291">
    <property type="entry name" value="D-Ala_lig_Van_CS"/>
</dbReference>
<dbReference type="Gene3D" id="3.30.470.20">
    <property type="entry name" value="ATP-grasp fold, B domain"/>
    <property type="match status" value="1"/>
</dbReference>
<keyword evidence="12 22" id="KW-0460">Magnesium</keyword>
<feature type="binding site" evidence="22">
    <location>
        <position position="321"/>
    </location>
    <ligand>
        <name>Mg(2+)</name>
        <dbReference type="ChEBI" id="CHEBI:18420"/>
        <label>2</label>
    </ligand>
</feature>
<dbReference type="GO" id="GO:0008716">
    <property type="term" value="F:D-alanine-D-alanine ligase activity"/>
    <property type="evidence" value="ECO:0007669"/>
    <property type="project" value="UniProtKB-UniRule"/>
</dbReference>
<keyword evidence="7 19" id="KW-0963">Cytoplasm</keyword>
<comment type="pathway">
    <text evidence="4 19">Cell wall biogenesis; peptidoglycan biosynthesis.</text>
</comment>
<feature type="binding site" evidence="21">
    <location>
        <position position="145"/>
    </location>
    <ligand>
        <name>ATP</name>
        <dbReference type="ChEBI" id="CHEBI:30616"/>
    </ligand>
</feature>
<evidence type="ECO:0000256" key="3">
    <source>
        <dbReference type="ARBA" id="ARBA00004496"/>
    </source>
</evidence>
<feature type="binding site" evidence="21">
    <location>
        <begin position="318"/>
        <end position="319"/>
    </location>
    <ligand>
        <name>ATP</name>
        <dbReference type="ChEBI" id="CHEBI:30616"/>
    </ligand>
</feature>
<reference evidence="25" key="1">
    <citation type="submission" date="2020-07" db="EMBL/GenBank/DDBJ databases">
        <title>Huge and variable diversity of episymbiotic CPR bacteria and DPANN archaea in groundwater ecosystems.</title>
        <authorList>
            <person name="He C.Y."/>
            <person name="Keren R."/>
            <person name="Whittaker M."/>
            <person name="Farag I.F."/>
            <person name="Doudna J."/>
            <person name="Cate J.H.D."/>
            <person name="Banfield J.F."/>
        </authorList>
    </citation>
    <scope>NUCLEOTIDE SEQUENCE</scope>
    <source>
        <strain evidence="25">NC_groundwater_193_Ag_S-0.1um_51_7</strain>
    </source>
</reference>
<comment type="function">
    <text evidence="2 19">Cell wall formation.</text>
</comment>
<comment type="similarity">
    <text evidence="5 19">Belongs to the D-alanine--D-alanine ligase family.</text>
</comment>
<feature type="binding site" evidence="21">
    <location>
        <begin position="195"/>
        <end position="196"/>
    </location>
    <ligand>
        <name>ATP</name>
        <dbReference type="ChEBI" id="CHEBI:30616"/>
    </ligand>
</feature>
<dbReference type="GO" id="GO:0046872">
    <property type="term" value="F:metal ion binding"/>
    <property type="evidence" value="ECO:0007669"/>
    <property type="project" value="UniProtKB-KW"/>
</dbReference>
<dbReference type="HAMAP" id="MF_00047">
    <property type="entry name" value="Dala_Dala_lig"/>
    <property type="match status" value="1"/>
</dbReference>
<comment type="caution">
    <text evidence="25">The sequence shown here is derived from an EMBL/GenBank/DDBJ whole genome shotgun (WGS) entry which is preliminary data.</text>
</comment>
<dbReference type="GO" id="GO:0071555">
    <property type="term" value="P:cell wall organization"/>
    <property type="evidence" value="ECO:0007669"/>
    <property type="project" value="UniProtKB-KW"/>
</dbReference>
<dbReference type="EMBL" id="JACOZA010000081">
    <property type="protein sequence ID" value="MBI2097118.1"/>
    <property type="molecule type" value="Genomic_DNA"/>
</dbReference>
<feature type="binding site" evidence="22">
    <location>
        <position position="306"/>
    </location>
    <ligand>
        <name>Mg(2+)</name>
        <dbReference type="ChEBI" id="CHEBI:18420"/>
        <label>1</label>
    </ligand>
</feature>
<keyword evidence="14 19" id="KW-0573">Peptidoglycan synthesis</keyword>
<dbReference type="InterPro" id="IPR011095">
    <property type="entry name" value="Dala_Dala_lig_C"/>
</dbReference>
<evidence type="ECO:0000256" key="1">
    <source>
        <dbReference type="ARBA" id="ARBA00001936"/>
    </source>
</evidence>
<dbReference type="Proteomes" id="UP000724148">
    <property type="component" value="Unassembled WGS sequence"/>
</dbReference>
<evidence type="ECO:0000259" key="24">
    <source>
        <dbReference type="PROSITE" id="PS50975"/>
    </source>
</evidence>
<dbReference type="Pfam" id="PF07478">
    <property type="entry name" value="Dala_Dala_lig_C"/>
    <property type="match status" value="1"/>
</dbReference>
<gene>
    <name evidence="19" type="primary">ddl</name>
    <name evidence="25" type="ORF">HYT40_03160</name>
</gene>
<dbReference type="PROSITE" id="PS00843">
    <property type="entry name" value="DALA_DALA_LIGASE_1"/>
    <property type="match status" value="1"/>
</dbReference>
<feature type="binding site" evidence="21">
    <location>
        <begin position="225"/>
        <end position="232"/>
    </location>
    <ligand>
        <name>ATP</name>
        <dbReference type="ChEBI" id="CHEBI:30616"/>
    </ligand>
</feature>
<dbReference type="EC" id="6.3.2.4" evidence="6 19"/>
<dbReference type="GO" id="GO:0008360">
    <property type="term" value="P:regulation of cell shape"/>
    <property type="evidence" value="ECO:0007669"/>
    <property type="project" value="UniProtKB-KW"/>
</dbReference>
<dbReference type="InterPro" id="IPR005905">
    <property type="entry name" value="D_ala_D_ala"/>
</dbReference>
<evidence type="ECO:0000256" key="4">
    <source>
        <dbReference type="ARBA" id="ARBA00004752"/>
    </source>
</evidence>
<dbReference type="Pfam" id="PF01820">
    <property type="entry name" value="Dala_Dala_lig_N"/>
    <property type="match status" value="1"/>
</dbReference>
<dbReference type="GO" id="GO:0005524">
    <property type="term" value="F:ATP binding"/>
    <property type="evidence" value="ECO:0007669"/>
    <property type="project" value="UniProtKB-UniRule"/>
</dbReference>
<comment type="cofactor">
    <cofactor evidence="22">
        <name>Mg(2+)</name>
        <dbReference type="ChEBI" id="CHEBI:18420"/>
    </cofactor>
    <cofactor evidence="22">
        <name>Mn(2+)</name>
        <dbReference type="ChEBI" id="CHEBI:29035"/>
    </cofactor>
    <text evidence="22">Binds 2 magnesium or manganese ions per subunit.</text>
</comment>
<dbReference type="InterPro" id="IPR013815">
    <property type="entry name" value="ATP_grasp_subdomain_1"/>
</dbReference>
<organism evidence="25 26">
    <name type="scientific">Candidatus Sungiibacteriota bacterium</name>
    <dbReference type="NCBI Taxonomy" id="2750080"/>
    <lineage>
        <taxon>Bacteria</taxon>
        <taxon>Candidatus Sungiibacteriota</taxon>
    </lineage>
</organism>
<keyword evidence="11 23" id="KW-0067">ATP-binding</keyword>
<evidence type="ECO:0000256" key="14">
    <source>
        <dbReference type="ARBA" id="ARBA00022984"/>
    </source>
</evidence>
<proteinExistence type="inferred from homology"/>
<name>A0A931WNX7_9BACT</name>
<dbReference type="NCBIfam" id="NF002528">
    <property type="entry name" value="PRK01966.1-4"/>
    <property type="match status" value="1"/>
</dbReference>
<evidence type="ECO:0000256" key="17">
    <source>
        <dbReference type="ARBA" id="ARBA00047614"/>
    </source>
</evidence>
<comment type="subcellular location">
    <subcellularLocation>
        <location evidence="3 19">Cytoplasm</location>
    </subcellularLocation>
</comment>
<dbReference type="InterPro" id="IPR011761">
    <property type="entry name" value="ATP-grasp"/>
</dbReference>
<dbReference type="InterPro" id="IPR016185">
    <property type="entry name" value="PreATP-grasp_dom_sf"/>
</dbReference>
<dbReference type="GO" id="GO:0009252">
    <property type="term" value="P:peptidoglycan biosynthetic process"/>
    <property type="evidence" value="ECO:0007669"/>
    <property type="project" value="UniProtKB-UniRule"/>
</dbReference>
<dbReference type="GO" id="GO:0005829">
    <property type="term" value="C:cytosol"/>
    <property type="evidence" value="ECO:0007669"/>
    <property type="project" value="TreeGrafter"/>
</dbReference>
<dbReference type="AlphaFoldDB" id="A0A931WNX7"/>
<dbReference type="PROSITE" id="PS00844">
    <property type="entry name" value="DALA_DALA_LIGASE_2"/>
    <property type="match status" value="1"/>
</dbReference>
<evidence type="ECO:0000256" key="19">
    <source>
        <dbReference type="HAMAP-Rule" id="MF_00047"/>
    </source>
</evidence>
<dbReference type="InterPro" id="IPR011127">
    <property type="entry name" value="Dala_Dala_lig_N"/>
</dbReference>
<evidence type="ECO:0000256" key="8">
    <source>
        <dbReference type="ARBA" id="ARBA00022598"/>
    </source>
</evidence>
<dbReference type="SUPFAM" id="SSF56059">
    <property type="entry name" value="Glutathione synthetase ATP-binding domain-like"/>
    <property type="match status" value="1"/>
</dbReference>
<dbReference type="PANTHER" id="PTHR23132">
    <property type="entry name" value="D-ALANINE--D-ALANINE LIGASE"/>
    <property type="match status" value="1"/>
</dbReference>
<comment type="catalytic activity">
    <reaction evidence="17 19">
        <text>2 D-alanine + ATP = D-alanyl-D-alanine + ADP + phosphate + H(+)</text>
        <dbReference type="Rhea" id="RHEA:11224"/>
        <dbReference type="ChEBI" id="CHEBI:15378"/>
        <dbReference type="ChEBI" id="CHEBI:30616"/>
        <dbReference type="ChEBI" id="CHEBI:43474"/>
        <dbReference type="ChEBI" id="CHEBI:57416"/>
        <dbReference type="ChEBI" id="CHEBI:57822"/>
        <dbReference type="ChEBI" id="CHEBI:456216"/>
        <dbReference type="EC" id="6.3.2.4"/>
    </reaction>
</comment>
<keyword evidence="16 19" id="KW-0961">Cell wall biogenesis/degradation</keyword>
<keyword evidence="8 19" id="KW-0436">Ligase</keyword>
<feature type="active site" evidence="20">
    <location>
        <position position="17"/>
    </location>
</feature>
<evidence type="ECO:0000256" key="11">
    <source>
        <dbReference type="ARBA" id="ARBA00022840"/>
    </source>
</evidence>
<evidence type="ECO:0000256" key="9">
    <source>
        <dbReference type="ARBA" id="ARBA00022723"/>
    </source>
</evidence>
<dbReference type="PIRSF" id="PIRSF039102">
    <property type="entry name" value="Ddl/VanB"/>
    <property type="match status" value="1"/>
</dbReference>
<evidence type="ECO:0000256" key="5">
    <source>
        <dbReference type="ARBA" id="ARBA00010871"/>
    </source>
</evidence>
<evidence type="ECO:0000256" key="21">
    <source>
        <dbReference type="PIRSR" id="PIRSR039102-2"/>
    </source>
</evidence>